<name>A0A4C1VQ39_EUMVA</name>
<accession>A0A4C1VQ39</accession>
<dbReference type="EMBL" id="BGZK01000379">
    <property type="protein sequence ID" value="GBP40299.1"/>
    <property type="molecule type" value="Genomic_DNA"/>
</dbReference>
<dbReference type="Proteomes" id="UP000299102">
    <property type="component" value="Unassembled WGS sequence"/>
</dbReference>
<dbReference type="AlphaFoldDB" id="A0A4C1VQ39"/>
<comment type="caution">
    <text evidence="1">The sequence shown here is derived from an EMBL/GenBank/DDBJ whole genome shotgun (WGS) entry which is preliminary data.</text>
</comment>
<evidence type="ECO:0000313" key="1">
    <source>
        <dbReference type="EMBL" id="GBP40299.1"/>
    </source>
</evidence>
<evidence type="ECO:0000313" key="2">
    <source>
        <dbReference type="Proteomes" id="UP000299102"/>
    </source>
</evidence>
<proteinExistence type="predicted"/>
<sequence length="154" mass="17580">MRSFRGNGATNTKVTLDKIYTSEIISSVLEILHFHHKQGSGPCSVEKVNYLDVINVPYTKMCIRTVMTYASPVFAHAAQKHYIDYRTPHYFQIYEGRIEAILRHRGITSQCAPTRRLTINRRIPVSVGHETYLPIHLTLLAAVESPNDVNDMHD</sequence>
<organism evidence="1 2">
    <name type="scientific">Eumeta variegata</name>
    <name type="common">Bagworm moth</name>
    <name type="synonym">Eumeta japonica</name>
    <dbReference type="NCBI Taxonomy" id="151549"/>
    <lineage>
        <taxon>Eukaryota</taxon>
        <taxon>Metazoa</taxon>
        <taxon>Ecdysozoa</taxon>
        <taxon>Arthropoda</taxon>
        <taxon>Hexapoda</taxon>
        <taxon>Insecta</taxon>
        <taxon>Pterygota</taxon>
        <taxon>Neoptera</taxon>
        <taxon>Endopterygota</taxon>
        <taxon>Lepidoptera</taxon>
        <taxon>Glossata</taxon>
        <taxon>Ditrysia</taxon>
        <taxon>Tineoidea</taxon>
        <taxon>Psychidae</taxon>
        <taxon>Oiketicinae</taxon>
        <taxon>Eumeta</taxon>
    </lineage>
</organism>
<protein>
    <submittedName>
        <fullName evidence="1">Uncharacterized protein</fullName>
    </submittedName>
</protein>
<keyword evidence="2" id="KW-1185">Reference proteome</keyword>
<reference evidence="1 2" key="1">
    <citation type="journal article" date="2019" name="Commun. Biol.">
        <title>The bagworm genome reveals a unique fibroin gene that provides high tensile strength.</title>
        <authorList>
            <person name="Kono N."/>
            <person name="Nakamura H."/>
            <person name="Ohtoshi R."/>
            <person name="Tomita M."/>
            <person name="Numata K."/>
            <person name="Arakawa K."/>
        </authorList>
    </citation>
    <scope>NUCLEOTIDE SEQUENCE [LARGE SCALE GENOMIC DNA]</scope>
</reference>
<gene>
    <name evidence="1" type="ORF">EVAR_83989_1</name>
</gene>